<evidence type="ECO:0000313" key="3">
    <source>
        <dbReference type="EMBL" id="MCZ4282293.1"/>
    </source>
</evidence>
<dbReference type="CDD" id="cd00293">
    <property type="entry name" value="USP-like"/>
    <property type="match status" value="1"/>
</dbReference>
<dbReference type="RefSeq" id="WP_020593083.1">
    <property type="nucleotide sequence ID" value="NZ_JAPWGY010000006.1"/>
</dbReference>
<reference evidence="3" key="1">
    <citation type="submission" date="2022-12" db="EMBL/GenBank/DDBJ databases">
        <title>Bacterial isolates from different developmental stages of Nematostella vectensis.</title>
        <authorList>
            <person name="Fraune S."/>
        </authorList>
    </citation>
    <scope>NUCLEOTIDE SEQUENCE</scope>
    <source>
        <strain evidence="3">G21630-S1</strain>
    </source>
</reference>
<evidence type="ECO:0000259" key="2">
    <source>
        <dbReference type="Pfam" id="PF00582"/>
    </source>
</evidence>
<dbReference type="SUPFAM" id="SSF52402">
    <property type="entry name" value="Adenine nucleotide alpha hydrolases-like"/>
    <property type="match status" value="1"/>
</dbReference>
<organism evidence="3 4">
    <name type="scientific">Kiloniella laminariae</name>
    <dbReference type="NCBI Taxonomy" id="454162"/>
    <lineage>
        <taxon>Bacteria</taxon>
        <taxon>Pseudomonadati</taxon>
        <taxon>Pseudomonadota</taxon>
        <taxon>Alphaproteobacteria</taxon>
        <taxon>Rhodospirillales</taxon>
        <taxon>Kiloniellaceae</taxon>
        <taxon>Kiloniella</taxon>
    </lineage>
</organism>
<gene>
    <name evidence="3" type="ORF">O4H49_16015</name>
</gene>
<dbReference type="Pfam" id="PF00582">
    <property type="entry name" value="Usp"/>
    <property type="match status" value="1"/>
</dbReference>
<dbReference type="Proteomes" id="UP001069802">
    <property type="component" value="Unassembled WGS sequence"/>
</dbReference>
<dbReference type="InterPro" id="IPR006015">
    <property type="entry name" value="Universal_stress_UspA"/>
</dbReference>
<evidence type="ECO:0000313" key="4">
    <source>
        <dbReference type="Proteomes" id="UP001069802"/>
    </source>
</evidence>
<name>A0ABT4LME2_9PROT</name>
<dbReference type="InterPro" id="IPR014729">
    <property type="entry name" value="Rossmann-like_a/b/a_fold"/>
</dbReference>
<comment type="caution">
    <text evidence="3">The sequence shown here is derived from an EMBL/GenBank/DDBJ whole genome shotgun (WGS) entry which is preliminary data.</text>
</comment>
<dbReference type="PRINTS" id="PR01438">
    <property type="entry name" value="UNVRSLSTRESS"/>
</dbReference>
<dbReference type="PANTHER" id="PTHR46268">
    <property type="entry name" value="STRESS RESPONSE PROTEIN NHAX"/>
    <property type="match status" value="1"/>
</dbReference>
<dbReference type="Gene3D" id="3.40.50.620">
    <property type="entry name" value="HUPs"/>
    <property type="match status" value="1"/>
</dbReference>
<comment type="similarity">
    <text evidence="1">Belongs to the universal stress protein A family.</text>
</comment>
<protein>
    <submittedName>
        <fullName evidence="3">Universal stress protein</fullName>
    </submittedName>
</protein>
<sequence>MFKHILLAVDLQQADSWDKALPAGVEYANAFGSTLHVMTVVPNFGSSIVSSFFPKDHEEKVMQSATNALKAFVMEHIPSKIKVQHIVGHGNAYEEILRVADEINCDVIIMGAHRPRMEDYLLGPNAARVMRHAKCSVLVVRN</sequence>
<keyword evidence="4" id="KW-1185">Reference proteome</keyword>
<accession>A0ABT4LME2</accession>
<dbReference type="PANTHER" id="PTHR46268:SF6">
    <property type="entry name" value="UNIVERSAL STRESS PROTEIN UP12"/>
    <property type="match status" value="1"/>
</dbReference>
<feature type="domain" description="UspA" evidence="2">
    <location>
        <begin position="1"/>
        <end position="141"/>
    </location>
</feature>
<dbReference type="EMBL" id="JAPWGY010000006">
    <property type="protein sequence ID" value="MCZ4282293.1"/>
    <property type="molecule type" value="Genomic_DNA"/>
</dbReference>
<proteinExistence type="inferred from homology"/>
<dbReference type="InterPro" id="IPR006016">
    <property type="entry name" value="UspA"/>
</dbReference>
<evidence type="ECO:0000256" key="1">
    <source>
        <dbReference type="ARBA" id="ARBA00008791"/>
    </source>
</evidence>